<dbReference type="Pfam" id="PF01966">
    <property type="entry name" value="HD"/>
    <property type="match status" value="1"/>
</dbReference>
<dbReference type="InterPro" id="IPR050798">
    <property type="entry name" value="YhaM_exoribonuc/phosphodiest"/>
</dbReference>
<dbReference type="InterPro" id="IPR006674">
    <property type="entry name" value="HD_domain"/>
</dbReference>
<dbReference type="CDD" id="cd00077">
    <property type="entry name" value="HDc"/>
    <property type="match status" value="1"/>
</dbReference>
<dbReference type="OrthoDB" id="9778453at2"/>
<proteinExistence type="predicted"/>
<protein>
    <recommendedName>
        <fullName evidence="2">HD domain-containing protein</fullName>
    </recommendedName>
</protein>
<evidence type="ECO:0000313" key="4">
    <source>
        <dbReference type="Proteomes" id="UP000070080"/>
    </source>
</evidence>
<dbReference type="SUPFAM" id="SSF109604">
    <property type="entry name" value="HD-domain/PDEase-like"/>
    <property type="match status" value="1"/>
</dbReference>
<dbReference type="Proteomes" id="UP000070080">
    <property type="component" value="Unassembled WGS sequence"/>
</dbReference>
<comment type="caution">
    <text evidence="3">The sequence shown here is derived from an EMBL/GenBank/DDBJ whole genome shotgun (WGS) entry which is preliminary data.</text>
</comment>
<dbReference type="PANTHER" id="PTHR37294:SF1">
    <property type="entry name" value="3'-5' EXORIBONUCLEASE YHAM"/>
    <property type="match status" value="1"/>
</dbReference>
<dbReference type="RefSeq" id="WP_066714575.1">
    <property type="nucleotide sequence ID" value="NZ_JARFNM010000001.1"/>
</dbReference>
<evidence type="ECO:0000313" key="3">
    <source>
        <dbReference type="EMBL" id="KXB39916.1"/>
    </source>
</evidence>
<feature type="domain" description="HD" evidence="2">
    <location>
        <begin position="166"/>
        <end position="278"/>
    </location>
</feature>
<dbReference type="STRING" id="1497955.HMPREF1872_01092"/>
<dbReference type="AlphaFoldDB" id="A0A133Y9P5"/>
<accession>A0A133Y9P5</accession>
<sequence>MAKILDLQKALELGRVSAGLVYVNSMPQVRQGKRNDFMVGKFVNGSDSVEFKIWEERTFKTVLNHGVGIYEVEVEGSEFNGSYLTVRKINVSSDKTVKSSDFLAALPKELIDNLQARAYKAAQAAGVSDKAIKLLDELLNAPELDGRFFVEGAAVSHHDNQVRGLAHHSFKMLEILATILTQHPNLQAQADLLALGVTLHDVGKVWEYDELSMSEYWYSNHRARGLEYLAMKKDLIMANYDEKFYRQMQAIIIGHHGDYGDRPETVACAIVHFIDTLESQVTGMLEDLNRSVDNRIFIKDWGYLAGF</sequence>
<keyword evidence="4" id="KW-1185">Reference proteome</keyword>
<dbReference type="GO" id="GO:0016787">
    <property type="term" value="F:hydrolase activity"/>
    <property type="evidence" value="ECO:0007669"/>
    <property type="project" value="UniProtKB-KW"/>
</dbReference>
<dbReference type="GO" id="GO:0031125">
    <property type="term" value="P:rRNA 3'-end processing"/>
    <property type="evidence" value="ECO:0007669"/>
    <property type="project" value="TreeGrafter"/>
</dbReference>
<gene>
    <name evidence="3" type="ORF">HMPREF1872_01092</name>
</gene>
<evidence type="ECO:0000259" key="2">
    <source>
        <dbReference type="Pfam" id="PF01966"/>
    </source>
</evidence>
<organism evidence="3 4">
    <name type="scientific">Amygdalobacter nucleatus</name>
    <dbReference type="NCBI Taxonomy" id="3029274"/>
    <lineage>
        <taxon>Bacteria</taxon>
        <taxon>Bacillati</taxon>
        <taxon>Bacillota</taxon>
        <taxon>Clostridia</taxon>
        <taxon>Eubacteriales</taxon>
        <taxon>Oscillospiraceae</taxon>
        <taxon>Amygdalobacter</taxon>
    </lineage>
</organism>
<name>A0A133Y9P5_9FIRM</name>
<dbReference type="Gene3D" id="1.10.3210.10">
    <property type="entry name" value="Hypothetical protein af1432"/>
    <property type="match status" value="1"/>
</dbReference>
<dbReference type="PANTHER" id="PTHR37294">
    <property type="entry name" value="3'-5' EXORIBONUCLEASE YHAM"/>
    <property type="match status" value="1"/>
</dbReference>
<dbReference type="EMBL" id="LSCV01000035">
    <property type="protein sequence ID" value="KXB39916.1"/>
    <property type="molecule type" value="Genomic_DNA"/>
</dbReference>
<dbReference type="InterPro" id="IPR003607">
    <property type="entry name" value="HD/PDEase_dom"/>
</dbReference>
<reference evidence="4" key="1">
    <citation type="submission" date="2016-01" db="EMBL/GenBank/DDBJ databases">
        <authorList>
            <person name="Mitreva M."/>
            <person name="Pepin K.H."/>
            <person name="Mihindukulasuriya K.A."/>
            <person name="Fulton R."/>
            <person name="Fronick C."/>
            <person name="O'Laughlin M."/>
            <person name="Miner T."/>
            <person name="Herter B."/>
            <person name="Rosa B.A."/>
            <person name="Cordes M."/>
            <person name="Tomlinson C."/>
            <person name="Wollam A."/>
            <person name="Palsikar V.B."/>
            <person name="Mardis E.R."/>
            <person name="Wilson R.K."/>
        </authorList>
    </citation>
    <scope>NUCLEOTIDE SEQUENCE [LARGE SCALE GENOMIC DNA]</scope>
    <source>
        <strain evidence="4">KA00274</strain>
    </source>
</reference>
<evidence type="ECO:0000256" key="1">
    <source>
        <dbReference type="ARBA" id="ARBA00022801"/>
    </source>
</evidence>
<keyword evidence="1" id="KW-0378">Hydrolase</keyword>